<keyword evidence="6" id="KW-1185">Reference proteome</keyword>
<evidence type="ECO:0000256" key="1">
    <source>
        <dbReference type="SAM" id="MobiDB-lite"/>
    </source>
</evidence>
<reference evidence="6" key="1">
    <citation type="submission" date="2009-01" db="EMBL/GenBank/DDBJ databases">
        <title>Complete sequence of plasmid 1 of Methylobacterium nodulans ORS 2060.</title>
        <authorList>
            <consortium name="US DOE Joint Genome Institute"/>
            <person name="Lucas S."/>
            <person name="Copeland A."/>
            <person name="Lapidus A."/>
            <person name="Glavina del Rio T."/>
            <person name="Dalin E."/>
            <person name="Tice H."/>
            <person name="Bruce D."/>
            <person name="Goodwin L."/>
            <person name="Pitluck S."/>
            <person name="Sims D."/>
            <person name="Brettin T."/>
            <person name="Detter J.C."/>
            <person name="Han C."/>
            <person name="Larimer F."/>
            <person name="Land M."/>
            <person name="Hauser L."/>
            <person name="Kyrpides N."/>
            <person name="Ivanova N."/>
            <person name="Marx C.J."/>
            <person name="Richardson P."/>
        </authorList>
    </citation>
    <scope>NUCLEOTIDE SEQUENCE [LARGE SCALE GENOMIC DNA]</scope>
    <source>
        <strain evidence="6">LMG 21967 / CNCM I-2342 / ORS 2060</strain>
        <plasmid evidence="6">Plasmid pMNOD01</plasmid>
    </source>
</reference>
<feature type="domain" description="TerB N-terminal" evidence="3">
    <location>
        <begin position="8"/>
        <end position="195"/>
    </location>
</feature>
<dbReference type="KEGG" id="mno:Mnod_8550"/>
<dbReference type="Pfam" id="PF05099">
    <property type="entry name" value="TerB"/>
    <property type="match status" value="1"/>
</dbReference>
<geneLocation type="plasmid" evidence="5 6">
    <name>pMNOD01</name>
</geneLocation>
<evidence type="ECO:0000259" key="3">
    <source>
        <dbReference type="Pfam" id="PF13208"/>
    </source>
</evidence>
<keyword evidence="5" id="KW-0614">Plasmid</keyword>
<dbReference type="CDD" id="cd07176">
    <property type="entry name" value="terB"/>
    <property type="match status" value="1"/>
</dbReference>
<evidence type="ECO:0008006" key="7">
    <source>
        <dbReference type="Google" id="ProtNLM"/>
    </source>
</evidence>
<dbReference type="EMBL" id="CP001350">
    <property type="protein sequence ID" value="ACL62640.1"/>
    <property type="molecule type" value="Genomic_DNA"/>
</dbReference>
<evidence type="ECO:0000259" key="4">
    <source>
        <dbReference type="Pfam" id="PF15615"/>
    </source>
</evidence>
<dbReference type="Pfam" id="PF15615">
    <property type="entry name" value="TerB_C"/>
    <property type="match status" value="1"/>
</dbReference>
<dbReference type="InterPro" id="IPR029024">
    <property type="entry name" value="TerB-like"/>
</dbReference>
<dbReference type="SUPFAM" id="SSF158682">
    <property type="entry name" value="TerB-like"/>
    <property type="match status" value="1"/>
</dbReference>
<proteinExistence type="predicted"/>
<evidence type="ECO:0000259" key="2">
    <source>
        <dbReference type="Pfam" id="PF05099"/>
    </source>
</evidence>
<accession>B8IW50</accession>
<dbReference type="Proteomes" id="UP000008207">
    <property type="component" value="Plasmid pMNOD01"/>
</dbReference>
<dbReference type="HOGENOM" id="CLU_013355_0_0_5"/>
<gene>
    <name evidence="5" type="ordered locus">Mnod_8550</name>
</gene>
<protein>
    <recommendedName>
        <fullName evidence="7">Tellurite resistance protein TerB</fullName>
    </recommendedName>
</protein>
<dbReference type="Pfam" id="PF13208">
    <property type="entry name" value="TerB_N"/>
    <property type="match status" value="1"/>
</dbReference>
<feature type="domain" description="Co-chaperone DjlA N-terminal" evidence="2">
    <location>
        <begin position="411"/>
        <end position="516"/>
    </location>
</feature>
<organism evidence="5 6">
    <name type="scientific">Methylobacterium nodulans (strain LMG 21967 / CNCM I-2342 / ORS 2060)</name>
    <dbReference type="NCBI Taxonomy" id="460265"/>
    <lineage>
        <taxon>Bacteria</taxon>
        <taxon>Pseudomonadati</taxon>
        <taxon>Pseudomonadota</taxon>
        <taxon>Alphaproteobacteria</taxon>
        <taxon>Hyphomicrobiales</taxon>
        <taxon>Methylobacteriaceae</taxon>
        <taxon>Methylobacterium</taxon>
    </lineage>
</organism>
<evidence type="ECO:0000313" key="6">
    <source>
        <dbReference type="Proteomes" id="UP000008207"/>
    </source>
</evidence>
<sequence length="728" mass="77872">MAGFILPGLVYVGDSLPSATGFGRSDNCLIDPRLPVAKGNADISGQYMDYWPAYESMRPSSRRALLEWLSGERSDPGTYIGYVFVYLYGLERRAVLDGSAEERPAIRSEVERLLAVYRHNGSFRRYAGELLSALDILDLGPDDDPLPVFAPSGGSLPPAVSIAIGRRIRAGQPIEGDWLLAWTMAHPETRVRTAARRAFDYLRQGFADEFRRRHPSGGLVVKPRQGKAAPIAYHAASGTFTATLGAERLGRLPDLSRYPEPLALGRELLEICTDRLDAYSRHLGRTTGEAAAPMLQAVALLPPGLLRERALTGPAGESLEWLSARAHDSLPVPFAEVSIQVSGQTAEKATPARLRNLADILCRFGLGLVPDPRFPTRLPAGTSSILLFPFDAPCETVVGPSDAYMAAFLTLSVGVLIAKADGVISADERAALRDMASGAPGTSPTERCRLAADARWLEANPVELSSLRARLSDLGEHHRQAVGDALVRVASSDGTHHRAEVSLLEKVFRQLGLERDRLYAGLHRAGRDPAPPDMASGAADEPVRVVAGPVQEKTYAIPAVPSEALPGTLTPPEPVNDRAPQPIDGAASATAPAAAGPADIDRLAAIRAETAAISSVLAGVFEAMADGGDNLPAMAAPSAETSEAAEMDGVFDGLDARYDQFLRELAGRAAWPRAAFDRLAREFGLMPGAAMEDLNRWAFDRFDDVLVEEGDPILINLHLIPASLPAAA</sequence>
<name>B8IW50_METNO</name>
<feature type="domain" description="TerB-C" evidence="4">
    <location>
        <begin position="584"/>
        <end position="721"/>
    </location>
</feature>
<feature type="region of interest" description="Disordered" evidence="1">
    <location>
        <begin position="561"/>
        <end position="592"/>
    </location>
</feature>
<evidence type="ECO:0000313" key="5">
    <source>
        <dbReference type="EMBL" id="ACL62640.1"/>
    </source>
</evidence>
<dbReference type="AlphaFoldDB" id="B8IW50"/>
<dbReference type="Gene3D" id="1.10.3680.10">
    <property type="entry name" value="TerB-like"/>
    <property type="match status" value="1"/>
</dbReference>
<dbReference type="InterPro" id="IPR025266">
    <property type="entry name" value="TerB_N"/>
</dbReference>
<dbReference type="InterPro" id="IPR028932">
    <property type="entry name" value="TerB-C"/>
</dbReference>
<dbReference type="InterPro" id="IPR007791">
    <property type="entry name" value="DjlA_N"/>
</dbReference>